<comment type="catalytic activity">
    <reaction evidence="15">
        <text>a ubiquinone + NADH + 5 H(+)(in) = a ubiquinol + NAD(+) + 4 H(+)(out)</text>
        <dbReference type="Rhea" id="RHEA:29091"/>
        <dbReference type="Rhea" id="RHEA-COMP:9565"/>
        <dbReference type="Rhea" id="RHEA-COMP:9566"/>
        <dbReference type="ChEBI" id="CHEBI:15378"/>
        <dbReference type="ChEBI" id="CHEBI:16389"/>
        <dbReference type="ChEBI" id="CHEBI:17976"/>
        <dbReference type="ChEBI" id="CHEBI:57540"/>
        <dbReference type="ChEBI" id="CHEBI:57945"/>
        <dbReference type="EC" id="7.1.1.2"/>
    </reaction>
</comment>
<evidence type="ECO:0000256" key="16">
    <source>
        <dbReference type="SAM" id="Phobius"/>
    </source>
</evidence>
<keyword evidence="11" id="KW-0520">NAD</keyword>
<evidence type="ECO:0000256" key="9">
    <source>
        <dbReference type="ARBA" id="ARBA00022982"/>
    </source>
</evidence>
<keyword evidence="13 16" id="KW-0472">Membrane</keyword>
<dbReference type="GO" id="GO:0031966">
    <property type="term" value="C:mitochondrial membrane"/>
    <property type="evidence" value="ECO:0007669"/>
    <property type="project" value="UniProtKB-SubCell"/>
</dbReference>
<gene>
    <name evidence="17" type="primary">ND6</name>
</gene>
<evidence type="ECO:0000256" key="15">
    <source>
        <dbReference type="ARBA" id="ARBA00049551"/>
    </source>
</evidence>
<feature type="transmembrane region" description="Helical" evidence="16">
    <location>
        <begin position="48"/>
        <end position="68"/>
    </location>
</feature>
<proteinExistence type="inferred from homology"/>
<feature type="transmembrane region" description="Helical" evidence="16">
    <location>
        <begin position="80"/>
        <end position="102"/>
    </location>
</feature>
<evidence type="ECO:0000256" key="12">
    <source>
        <dbReference type="ARBA" id="ARBA00023128"/>
    </source>
</evidence>
<feature type="transmembrane region" description="Helical" evidence="16">
    <location>
        <begin position="144"/>
        <end position="168"/>
    </location>
</feature>
<evidence type="ECO:0000256" key="1">
    <source>
        <dbReference type="ARBA" id="ARBA00004225"/>
    </source>
</evidence>
<keyword evidence="6" id="KW-0679">Respiratory chain</keyword>
<evidence type="ECO:0000256" key="10">
    <source>
        <dbReference type="ARBA" id="ARBA00022989"/>
    </source>
</evidence>
<evidence type="ECO:0000256" key="13">
    <source>
        <dbReference type="ARBA" id="ARBA00023136"/>
    </source>
</evidence>
<geneLocation type="mitochondrion" evidence="17"/>
<reference evidence="17" key="1">
    <citation type="submission" date="2024-05" db="EMBL/GenBank/DDBJ databases">
        <authorList>
            <person name="Lei T."/>
        </authorList>
    </citation>
    <scope>NUCLEOTIDE SEQUENCE</scope>
</reference>
<dbReference type="PANTHER" id="PTHR11435">
    <property type="entry name" value="NADH UBIQUINONE OXIDOREDUCTASE SUBUNIT ND6"/>
    <property type="match status" value="1"/>
</dbReference>
<keyword evidence="9" id="KW-0249">Electron transport</keyword>
<protein>
    <recommendedName>
        <fullName evidence="4">NADH-ubiquinone oxidoreductase chain 6</fullName>
        <ecNumber evidence="3">7.1.1.2</ecNumber>
    </recommendedName>
    <alternativeName>
        <fullName evidence="14">NADH dehydrogenase subunit 6</fullName>
    </alternativeName>
</protein>
<dbReference type="AlphaFoldDB" id="A0AAU7YV71"/>
<dbReference type="InterPro" id="IPR050269">
    <property type="entry name" value="ComplexI_Subunit6"/>
</dbReference>
<keyword evidence="10 16" id="KW-1133">Transmembrane helix</keyword>
<sequence>MIQFIISLLSMITNIIFTQMKHPLAMGFMLLFQTFLICLISGNYAKTFWFSYVLFLIFLGGMLVLFIYVTSLASNEMFTFSIKIMFISMMILSFLSFMMLFIDFNFINSFFINNNEMTQINLMNSFINENTISLNKLYNFPTNMITILLINYLFLTLVAVVKITDIFYGPLRPKSI</sequence>
<evidence type="ECO:0000256" key="11">
    <source>
        <dbReference type="ARBA" id="ARBA00023027"/>
    </source>
</evidence>
<dbReference type="EC" id="7.1.1.2" evidence="3"/>
<comment type="similarity">
    <text evidence="2">Belongs to the complex I subunit 6 family.</text>
</comment>
<evidence type="ECO:0000256" key="4">
    <source>
        <dbReference type="ARBA" id="ARBA00021095"/>
    </source>
</evidence>
<dbReference type="PANTHER" id="PTHR11435:SF1">
    <property type="entry name" value="NADH-UBIQUINONE OXIDOREDUCTASE CHAIN 6"/>
    <property type="match status" value="1"/>
</dbReference>
<evidence type="ECO:0000256" key="14">
    <source>
        <dbReference type="ARBA" id="ARBA00031019"/>
    </source>
</evidence>
<evidence type="ECO:0000256" key="6">
    <source>
        <dbReference type="ARBA" id="ARBA00022660"/>
    </source>
</evidence>
<evidence type="ECO:0000256" key="5">
    <source>
        <dbReference type="ARBA" id="ARBA00022448"/>
    </source>
</evidence>
<evidence type="ECO:0000313" key="17">
    <source>
        <dbReference type="EMBL" id="XCB09201.1"/>
    </source>
</evidence>
<comment type="subcellular location">
    <subcellularLocation>
        <location evidence="1">Mitochondrion membrane</location>
        <topology evidence="1">Multi-pass membrane protein</topology>
    </subcellularLocation>
</comment>
<keyword evidence="5" id="KW-0813">Transport</keyword>
<dbReference type="EMBL" id="PP831866">
    <property type="protein sequence ID" value="XCB09201.1"/>
    <property type="molecule type" value="Genomic_DNA"/>
</dbReference>
<keyword evidence="12 17" id="KW-0496">Mitochondrion</keyword>
<name>A0AAU7YV71_9DIPT</name>
<evidence type="ECO:0000256" key="8">
    <source>
        <dbReference type="ARBA" id="ARBA00022967"/>
    </source>
</evidence>
<keyword evidence="7 16" id="KW-0812">Transmembrane</keyword>
<evidence type="ECO:0000256" key="7">
    <source>
        <dbReference type="ARBA" id="ARBA00022692"/>
    </source>
</evidence>
<dbReference type="GO" id="GO:0008137">
    <property type="term" value="F:NADH dehydrogenase (ubiquinone) activity"/>
    <property type="evidence" value="ECO:0007669"/>
    <property type="project" value="UniProtKB-EC"/>
</dbReference>
<accession>A0AAU7YV71</accession>
<keyword evidence="8" id="KW-1278">Translocase</keyword>
<organism evidence="17">
    <name type="scientific">Conchapelopia togamaculosa</name>
    <dbReference type="NCBI Taxonomy" id="3154050"/>
    <lineage>
        <taxon>Eukaryota</taxon>
        <taxon>Metazoa</taxon>
        <taxon>Ecdysozoa</taxon>
        <taxon>Arthropoda</taxon>
        <taxon>Hexapoda</taxon>
        <taxon>Insecta</taxon>
        <taxon>Pterygota</taxon>
        <taxon>Neoptera</taxon>
        <taxon>Endopterygota</taxon>
        <taxon>Diptera</taxon>
        <taxon>Nematocera</taxon>
        <taxon>Chironomoidea</taxon>
        <taxon>Chironomidae</taxon>
        <taxon>Conchapelopia</taxon>
    </lineage>
</organism>
<evidence type="ECO:0000256" key="3">
    <source>
        <dbReference type="ARBA" id="ARBA00012944"/>
    </source>
</evidence>
<evidence type="ECO:0000256" key="2">
    <source>
        <dbReference type="ARBA" id="ARBA00005698"/>
    </source>
</evidence>
<feature type="transmembrane region" description="Helical" evidence="16">
    <location>
        <begin position="24"/>
        <end position="42"/>
    </location>
</feature>